<proteinExistence type="predicted"/>
<reference evidence="1" key="1">
    <citation type="journal article" date="2015" name="Nature">
        <title>Complex archaea that bridge the gap between prokaryotes and eukaryotes.</title>
        <authorList>
            <person name="Spang A."/>
            <person name="Saw J.H."/>
            <person name="Jorgensen S.L."/>
            <person name="Zaremba-Niedzwiedzka K."/>
            <person name="Martijn J."/>
            <person name="Lind A.E."/>
            <person name="van Eijk R."/>
            <person name="Schleper C."/>
            <person name="Guy L."/>
            <person name="Ettema T.J."/>
        </authorList>
    </citation>
    <scope>NUCLEOTIDE SEQUENCE</scope>
</reference>
<sequence length="51" mass="5875">MSYFSANFLEQTECDSCGRDDCELFRLRNGSLVCGDCDNEAINLQEDFRED</sequence>
<dbReference type="AlphaFoldDB" id="A0A0F9I6L4"/>
<accession>A0A0F9I6L4</accession>
<protein>
    <submittedName>
        <fullName evidence="1">Uncharacterized protein</fullName>
    </submittedName>
</protein>
<comment type="caution">
    <text evidence="1">The sequence shown here is derived from an EMBL/GenBank/DDBJ whole genome shotgun (WGS) entry which is preliminary data.</text>
</comment>
<dbReference type="EMBL" id="LAZR01014940">
    <property type="protein sequence ID" value="KKM15299.1"/>
    <property type="molecule type" value="Genomic_DNA"/>
</dbReference>
<name>A0A0F9I6L4_9ZZZZ</name>
<organism evidence="1">
    <name type="scientific">marine sediment metagenome</name>
    <dbReference type="NCBI Taxonomy" id="412755"/>
    <lineage>
        <taxon>unclassified sequences</taxon>
        <taxon>metagenomes</taxon>
        <taxon>ecological metagenomes</taxon>
    </lineage>
</organism>
<gene>
    <name evidence="1" type="ORF">LCGC14_1697490</name>
</gene>
<evidence type="ECO:0000313" key="1">
    <source>
        <dbReference type="EMBL" id="KKM15299.1"/>
    </source>
</evidence>